<dbReference type="InterPro" id="IPR038024">
    <property type="entry name" value="SPy1572-like_sf"/>
</dbReference>
<dbReference type="InterPro" id="IPR015026">
    <property type="entry name" value="DUF1912"/>
</dbReference>
<sequence length="84" mass="10112">MTREEQFLNDFKEWIDTQIVINDGAMKASQQVWEEDQDLRAKDAIIRYESRLDAYEFIRGKFQNFEEGRGFHDIPDDLFGKRSY</sequence>
<dbReference type="RefSeq" id="WP_017768730.1">
    <property type="nucleotide sequence ID" value="NZ_LT906454.1"/>
</dbReference>
<organism evidence="1 2">
    <name type="scientific">Streptococcus acidominimus</name>
    <dbReference type="NCBI Taxonomy" id="1326"/>
    <lineage>
        <taxon>Bacteria</taxon>
        <taxon>Bacillati</taxon>
        <taxon>Bacillota</taxon>
        <taxon>Bacilli</taxon>
        <taxon>Lactobacillales</taxon>
        <taxon>Streptococcaceae</taxon>
        <taxon>Streptococcus</taxon>
    </lineage>
</organism>
<protein>
    <submittedName>
        <fullName evidence="1">Aldose 1-epimerase</fullName>
    </submittedName>
</protein>
<dbReference type="Pfam" id="PF08930">
    <property type="entry name" value="DUF1912"/>
    <property type="match status" value="1"/>
</dbReference>
<dbReference type="EMBL" id="LT906454">
    <property type="protein sequence ID" value="SNV44700.1"/>
    <property type="molecule type" value="Genomic_DNA"/>
</dbReference>
<name>A0A239XEF1_STRAI</name>
<gene>
    <name evidence="1" type="ORF">SAMEA4504048_01897</name>
</gene>
<dbReference type="OrthoDB" id="2225287at2"/>
<evidence type="ECO:0000313" key="1">
    <source>
        <dbReference type="EMBL" id="SNV44700.1"/>
    </source>
</evidence>
<accession>A0A239XEF1</accession>
<dbReference type="SUPFAM" id="SSF140121">
    <property type="entry name" value="SPy1572-like"/>
    <property type="match status" value="1"/>
</dbReference>
<dbReference type="Gene3D" id="1.20.58.90">
    <property type="match status" value="1"/>
</dbReference>
<dbReference type="Proteomes" id="UP000215144">
    <property type="component" value="Chromosome 1"/>
</dbReference>
<dbReference type="KEGG" id="saco:SAME_01897"/>
<proteinExistence type="predicted"/>
<reference evidence="1 2" key="1">
    <citation type="submission" date="2017-06" db="EMBL/GenBank/DDBJ databases">
        <authorList>
            <consortium name="Pathogen Informatics"/>
        </authorList>
    </citation>
    <scope>NUCLEOTIDE SEQUENCE [LARGE SCALE GENOMIC DNA]</scope>
    <source>
        <strain evidence="1 2">NCTC11291</strain>
    </source>
</reference>
<evidence type="ECO:0000313" key="2">
    <source>
        <dbReference type="Proteomes" id="UP000215144"/>
    </source>
</evidence>
<dbReference type="AlphaFoldDB" id="A0A239XEF1"/>